<evidence type="ECO:0000313" key="2">
    <source>
        <dbReference type="Proteomes" id="UP000182944"/>
    </source>
</evidence>
<accession>A0A1H2RZ64</accession>
<dbReference type="AlphaFoldDB" id="A0A1H2RZ64"/>
<evidence type="ECO:0000313" key="1">
    <source>
        <dbReference type="EMBL" id="SDW24761.1"/>
    </source>
</evidence>
<protein>
    <submittedName>
        <fullName evidence="1">Uncharacterized protein</fullName>
    </submittedName>
</protein>
<organism evidence="1 2">
    <name type="scientific">Paracoccus sanguinis</name>
    <dbReference type="NCBI Taxonomy" id="1545044"/>
    <lineage>
        <taxon>Bacteria</taxon>
        <taxon>Pseudomonadati</taxon>
        <taxon>Pseudomonadota</taxon>
        <taxon>Alphaproteobacteria</taxon>
        <taxon>Rhodobacterales</taxon>
        <taxon>Paracoccaceae</taxon>
        <taxon>Paracoccus</taxon>
    </lineage>
</organism>
<gene>
    <name evidence="1" type="ORF">SAMN05444276_101493</name>
</gene>
<dbReference type="EMBL" id="FNNA01000001">
    <property type="protein sequence ID" value="SDW24761.1"/>
    <property type="molecule type" value="Genomic_DNA"/>
</dbReference>
<reference evidence="2" key="1">
    <citation type="submission" date="2016-10" db="EMBL/GenBank/DDBJ databases">
        <authorList>
            <person name="Varghese N."/>
            <person name="Submissions S."/>
        </authorList>
    </citation>
    <scope>NUCLEOTIDE SEQUENCE [LARGE SCALE GENOMIC DNA]</scope>
    <source>
        <strain evidence="2">DSM 29303</strain>
    </source>
</reference>
<proteinExistence type="predicted"/>
<keyword evidence="2" id="KW-1185">Reference proteome</keyword>
<dbReference type="Proteomes" id="UP000182944">
    <property type="component" value="Unassembled WGS sequence"/>
</dbReference>
<sequence length="65" mass="6311">MPLPHFLALVAAVTVAAALSVVAALMVGVPLTVLALGAALAALVAHLAVRLGHGFDGGPPHSPQA</sequence>
<dbReference type="RefSeq" id="WP_036700115.1">
    <property type="nucleotide sequence ID" value="NZ_CP051542.1"/>
</dbReference>
<name>A0A1H2RZ64_9RHOB</name>